<dbReference type="AlphaFoldDB" id="A0A9X3TZQ4"/>
<dbReference type="InterPro" id="IPR002173">
    <property type="entry name" value="Carboh/pur_kinase_PfkB_CS"/>
</dbReference>
<keyword evidence="2" id="KW-0808">Transferase</keyword>
<dbReference type="PANTHER" id="PTHR43320:SF3">
    <property type="entry name" value="CARBOHYDRATE KINASE PFKB DOMAIN-CONTAINING PROTEIN"/>
    <property type="match status" value="1"/>
</dbReference>
<keyword evidence="6" id="KW-1185">Reference proteome</keyword>
<dbReference type="PANTHER" id="PTHR43320">
    <property type="entry name" value="SUGAR KINASE"/>
    <property type="match status" value="1"/>
</dbReference>
<comment type="similarity">
    <text evidence="1">Belongs to the carbohydrate kinase PfkB family.</text>
</comment>
<dbReference type="Pfam" id="PF00294">
    <property type="entry name" value="PfkB"/>
    <property type="match status" value="1"/>
</dbReference>
<dbReference type="InterPro" id="IPR011611">
    <property type="entry name" value="PfkB_dom"/>
</dbReference>
<dbReference type="CDD" id="cd01168">
    <property type="entry name" value="adenosine_kinase"/>
    <property type="match status" value="1"/>
</dbReference>
<gene>
    <name evidence="5" type="ORF">NYP16_11965</name>
</gene>
<dbReference type="SUPFAM" id="SSF53613">
    <property type="entry name" value="Ribokinase-like"/>
    <property type="match status" value="1"/>
</dbReference>
<feature type="domain" description="Carbohydrate kinase PfkB" evidence="4">
    <location>
        <begin position="60"/>
        <end position="317"/>
    </location>
</feature>
<evidence type="ECO:0000313" key="6">
    <source>
        <dbReference type="Proteomes" id="UP001141619"/>
    </source>
</evidence>
<keyword evidence="3 5" id="KW-0418">Kinase</keyword>
<evidence type="ECO:0000256" key="1">
    <source>
        <dbReference type="ARBA" id="ARBA00010688"/>
    </source>
</evidence>
<evidence type="ECO:0000256" key="3">
    <source>
        <dbReference type="ARBA" id="ARBA00022777"/>
    </source>
</evidence>
<organism evidence="5 6">
    <name type="scientific">Govanella unica</name>
    <dbReference type="NCBI Taxonomy" id="2975056"/>
    <lineage>
        <taxon>Bacteria</taxon>
        <taxon>Pseudomonadati</taxon>
        <taxon>Pseudomonadota</taxon>
        <taxon>Alphaproteobacteria</taxon>
        <taxon>Emcibacterales</taxon>
        <taxon>Govanellaceae</taxon>
        <taxon>Govanella</taxon>
    </lineage>
</organism>
<comment type="caution">
    <text evidence="5">The sequence shown here is derived from an EMBL/GenBank/DDBJ whole genome shotgun (WGS) entry which is preliminary data.</text>
</comment>
<evidence type="ECO:0000256" key="2">
    <source>
        <dbReference type="ARBA" id="ARBA00022679"/>
    </source>
</evidence>
<evidence type="ECO:0000313" key="5">
    <source>
        <dbReference type="EMBL" id="MDA5194667.1"/>
    </source>
</evidence>
<reference evidence="5" key="2">
    <citation type="journal article" date="2023" name="Syst. Appl. Microbiol.">
        <title>Govania unica gen. nov., sp. nov., a rare biosphere bacterium that represents a novel family in the class Alphaproteobacteria.</title>
        <authorList>
            <person name="Vandamme P."/>
            <person name="Peeters C."/>
            <person name="Hettiarachchi A."/>
            <person name="Cnockaert M."/>
            <person name="Carlier A."/>
        </authorList>
    </citation>
    <scope>NUCLEOTIDE SEQUENCE</scope>
    <source>
        <strain evidence="5">LMG 31809</strain>
    </source>
</reference>
<dbReference type="PROSITE" id="PS00584">
    <property type="entry name" value="PFKB_KINASES_2"/>
    <property type="match status" value="1"/>
</dbReference>
<dbReference type="Gene3D" id="3.30.1110.10">
    <property type="match status" value="1"/>
</dbReference>
<accession>A0A9X3TZQ4</accession>
<dbReference type="GO" id="GO:0016301">
    <property type="term" value="F:kinase activity"/>
    <property type="evidence" value="ECO:0007669"/>
    <property type="project" value="UniProtKB-KW"/>
</dbReference>
<dbReference type="InterPro" id="IPR052700">
    <property type="entry name" value="Carb_kinase_PfkB-like"/>
</dbReference>
<dbReference type="RefSeq" id="WP_274944372.1">
    <property type="nucleotide sequence ID" value="NZ_JANWOI010000004.1"/>
</dbReference>
<dbReference type="Proteomes" id="UP001141619">
    <property type="component" value="Unassembled WGS sequence"/>
</dbReference>
<protein>
    <submittedName>
        <fullName evidence="5">Adenosine kinase</fullName>
    </submittedName>
</protein>
<name>A0A9X3TZQ4_9PROT</name>
<proteinExistence type="inferred from homology"/>
<evidence type="ECO:0000259" key="4">
    <source>
        <dbReference type="Pfam" id="PF00294"/>
    </source>
</evidence>
<reference evidence="5" key="1">
    <citation type="submission" date="2022-08" db="EMBL/GenBank/DDBJ databases">
        <authorList>
            <person name="Vandamme P."/>
            <person name="Hettiarachchi A."/>
            <person name="Peeters C."/>
            <person name="Cnockaert M."/>
            <person name="Carlier A."/>
        </authorList>
    </citation>
    <scope>NUCLEOTIDE SEQUENCE</scope>
    <source>
        <strain evidence="5">LMG 31809</strain>
    </source>
</reference>
<dbReference type="InterPro" id="IPR029056">
    <property type="entry name" value="Ribokinase-like"/>
</dbReference>
<sequence length="325" mass="33691">MTDSSIDVLGIGNAIVDVIARGDDALLASLELEKGSMTLIDEARALAIYERLGAAIECSGGSAANTIAGLASFGARTAFTGKTRNDQLGDVFGHDIRALGVNFSTLQKTDGPATARCLVVVTPDAQRSMATYLGASVSLAPADIDPELVAAAKVTYLEGYLWDPPQAKEAFLVAMDIAHAAGNKVALSLSDAFCVDRYRAEFRNLVDKHIDVLFANEQEILSLYEVAGFEAAVAAVRGSADVAVLTRGDKGAVIVTENDVLAVPAAAVANLVDTTGAGDLYAAGFLHGLTRGLPLGECGRLAGLAAAEVISHYGARPEISLKTLV</sequence>
<dbReference type="Gene3D" id="3.40.1190.20">
    <property type="match status" value="1"/>
</dbReference>
<dbReference type="EMBL" id="JANWOI010000004">
    <property type="protein sequence ID" value="MDA5194667.1"/>
    <property type="molecule type" value="Genomic_DNA"/>
</dbReference>